<gene>
    <name evidence="1" type="ORF">SAMN06265795_11311</name>
</gene>
<accession>A0A239JMC8</accession>
<evidence type="ECO:0000313" key="2">
    <source>
        <dbReference type="Proteomes" id="UP000198284"/>
    </source>
</evidence>
<dbReference type="EMBL" id="FZOT01000013">
    <property type="protein sequence ID" value="SNT06970.1"/>
    <property type="molecule type" value="Genomic_DNA"/>
</dbReference>
<evidence type="ECO:0008006" key="3">
    <source>
        <dbReference type="Google" id="ProtNLM"/>
    </source>
</evidence>
<dbReference type="Pfam" id="PF10096">
    <property type="entry name" value="DUF2334"/>
    <property type="match status" value="1"/>
</dbReference>
<dbReference type="SUPFAM" id="SSF88713">
    <property type="entry name" value="Glycoside hydrolase/deacetylase"/>
    <property type="match status" value="1"/>
</dbReference>
<dbReference type="GO" id="GO:0005975">
    <property type="term" value="P:carbohydrate metabolic process"/>
    <property type="evidence" value="ECO:0007669"/>
    <property type="project" value="InterPro"/>
</dbReference>
<evidence type="ECO:0000313" key="1">
    <source>
        <dbReference type="EMBL" id="SNT06970.1"/>
    </source>
</evidence>
<reference evidence="1 2" key="1">
    <citation type="submission" date="2017-06" db="EMBL/GenBank/DDBJ databases">
        <authorList>
            <person name="Kim H.J."/>
            <person name="Triplett B.A."/>
        </authorList>
    </citation>
    <scope>NUCLEOTIDE SEQUENCE [LARGE SCALE GENOMIC DNA]</scope>
    <source>
        <strain evidence="1 2">U15</strain>
    </source>
</reference>
<dbReference type="AlphaFoldDB" id="A0A239JMC8"/>
<name>A0A239JMC8_9BURK</name>
<dbReference type="InterPro" id="IPR011330">
    <property type="entry name" value="Glyco_hydro/deAcase_b/a-brl"/>
</dbReference>
<protein>
    <recommendedName>
        <fullName evidence="3">DUF2334 domain-containing protein</fullName>
    </recommendedName>
</protein>
<proteinExistence type="predicted"/>
<dbReference type="CDD" id="cd11374">
    <property type="entry name" value="CE4_u10"/>
    <property type="match status" value="1"/>
</dbReference>
<dbReference type="Proteomes" id="UP000198284">
    <property type="component" value="Unassembled WGS sequence"/>
</dbReference>
<sequence length="258" mass="29443">MSPIEKKTLCLSIHDVSARTMAECQVLLQAVRSVADIPLTLLVVPRYHGCESNLGFERWLDQLQRQGHELALHGYTHQDQGPAPADWRGRFLRQLYTEREGEFAAIDAAQARHLLQLGLSWFRERDWPVRGFVAPAWLLGQGAWEALRESSFEYTTTMRRFHLLPGGPSLSAPSLVYTARNGIGRGVSRCLNSMMLPLLAARPLTRFSLHPRDARHPELLQHARRLTKKLLRDHAPSTKLAFARQWRMQLEQETVAAR</sequence>
<dbReference type="InterPro" id="IPR018763">
    <property type="entry name" value="DUF2334"/>
</dbReference>
<dbReference type="Gene3D" id="3.20.20.370">
    <property type="entry name" value="Glycoside hydrolase/deacetylase"/>
    <property type="match status" value="1"/>
</dbReference>
<organism evidence="1 2">
    <name type="scientific">Noviherbaspirillum humi</name>
    <dbReference type="NCBI Taxonomy" id="1688639"/>
    <lineage>
        <taxon>Bacteria</taxon>
        <taxon>Pseudomonadati</taxon>
        <taxon>Pseudomonadota</taxon>
        <taxon>Betaproteobacteria</taxon>
        <taxon>Burkholderiales</taxon>
        <taxon>Oxalobacteraceae</taxon>
        <taxon>Noviherbaspirillum</taxon>
    </lineage>
</organism>
<dbReference type="OrthoDB" id="9793440at2"/>
<dbReference type="RefSeq" id="WP_089400518.1">
    <property type="nucleotide sequence ID" value="NZ_FZOT01000013.1"/>
</dbReference>
<keyword evidence="2" id="KW-1185">Reference proteome</keyword>